<name>A0A5P2AIF7_STRVZ</name>
<dbReference type="Proteomes" id="UP000324106">
    <property type="component" value="Chromosome"/>
</dbReference>
<dbReference type="SMART" id="SM00354">
    <property type="entry name" value="HTH_LACI"/>
    <property type="match status" value="1"/>
</dbReference>
<dbReference type="RefSeq" id="WP_150263364.1">
    <property type="nucleotide sequence ID" value="NZ_CP029194.1"/>
</dbReference>
<dbReference type="PANTHER" id="PTHR30146:SF109">
    <property type="entry name" value="HTH-TYPE TRANSCRIPTIONAL REGULATOR GALS"/>
    <property type="match status" value="1"/>
</dbReference>
<dbReference type="Pfam" id="PF00356">
    <property type="entry name" value="LacI"/>
    <property type="match status" value="1"/>
</dbReference>
<evidence type="ECO:0000313" key="7">
    <source>
        <dbReference type="Proteomes" id="UP000324106"/>
    </source>
</evidence>
<dbReference type="GO" id="GO:0000976">
    <property type="term" value="F:transcription cis-regulatory region binding"/>
    <property type="evidence" value="ECO:0007669"/>
    <property type="project" value="TreeGrafter"/>
</dbReference>
<dbReference type="EMBL" id="CP029194">
    <property type="protein sequence ID" value="QES17756.1"/>
    <property type="molecule type" value="Genomic_DNA"/>
</dbReference>
<dbReference type="InterPro" id="IPR010982">
    <property type="entry name" value="Lambda_DNA-bd_dom_sf"/>
</dbReference>
<evidence type="ECO:0000259" key="5">
    <source>
        <dbReference type="PROSITE" id="PS50943"/>
    </source>
</evidence>
<feature type="domain" description="HTH cro/C1-type" evidence="5">
    <location>
        <begin position="7"/>
        <end position="35"/>
    </location>
</feature>
<sequence>MGNRGPTLEDVAREAGVSRATVSRVVNGVRNVAPDIQRSVRDAIARIGYTPNQAARSLVTRRTGTVALVLSATGKAFAARVFSDPFFGRVVDGVLPVLRERGIQPVLLVAESERARTQLVEYLRQGGADGALVVPLDQDDPLPAMLVTAGLPTVLFGSPRDGERCGYVDLDNAAGARLAAEHLWATGRRRPATIAAPVTAPTADDRLDAFRDVFAARGVTSVPVVRGRFTVDSGRRAMAKLLKDHPETDAVFAANDLMAQGACQYLREQGVAVPGTVAVVGFDDSAAARKARPQLTTVRQPVERMAAAMAGLLIEELDGGGSGPASKVFEPVLVVREST</sequence>
<dbReference type="GO" id="GO:0003700">
    <property type="term" value="F:DNA-binding transcription factor activity"/>
    <property type="evidence" value="ECO:0007669"/>
    <property type="project" value="TreeGrafter"/>
</dbReference>
<keyword evidence="1" id="KW-0805">Transcription regulation</keyword>
<evidence type="ECO:0000256" key="1">
    <source>
        <dbReference type="ARBA" id="ARBA00023015"/>
    </source>
</evidence>
<dbReference type="CDD" id="cd01392">
    <property type="entry name" value="HTH_LacI"/>
    <property type="match status" value="1"/>
</dbReference>
<dbReference type="OrthoDB" id="4268837at2"/>
<dbReference type="PRINTS" id="PR00036">
    <property type="entry name" value="HTHLACI"/>
</dbReference>
<dbReference type="AlphaFoldDB" id="A0A5P2AIF7"/>
<feature type="domain" description="HTH lacI-type" evidence="4">
    <location>
        <begin position="6"/>
        <end position="60"/>
    </location>
</feature>
<dbReference type="InterPro" id="IPR001387">
    <property type="entry name" value="Cro/C1-type_HTH"/>
</dbReference>
<dbReference type="InterPro" id="IPR000843">
    <property type="entry name" value="HTH_LacI"/>
</dbReference>
<protein>
    <submittedName>
        <fullName evidence="6">LacI family transcriptional regulator</fullName>
    </submittedName>
</protein>
<reference evidence="6 7" key="1">
    <citation type="submission" date="2018-05" db="EMBL/GenBank/DDBJ databases">
        <title>Streptomyces venezuelae.</title>
        <authorList>
            <person name="Kim W."/>
            <person name="Lee N."/>
            <person name="Cho B.-K."/>
        </authorList>
    </citation>
    <scope>NUCLEOTIDE SEQUENCE [LARGE SCALE GENOMIC DNA]</scope>
    <source>
        <strain evidence="6 7">ATCC 15068</strain>
    </source>
</reference>
<dbReference type="InterPro" id="IPR046335">
    <property type="entry name" value="LacI/GalR-like_sensor"/>
</dbReference>
<evidence type="ECO:0000259" key="4">
    <source>
        <dbReference type="PROSITE" id="PS50932"/>
    </source>
</evidence>
<dbReference type="SUPFAM" id="SSF47413">
    <property type="entry name" value="lambda repressor-like DNA-binding domains"/>
    <property type="match status" value="1"/>
</dbReference>
<dbReference type="Gene3D" id="3.40.50.2300">
    <property type="match status" value="2"/>
</dbReference>
<dbReference type="PROSITE" id="PS50932">
    <property type="entry name" value="HTH_LACI_2"/>
    <property type="match status" value="1"/>
</dbReference>
<proteinExistence type="predicted"/>
<keyword evidence="2" id="KW-0238">DNA-binding</keyword>
<evidence type="ECO:0000256" key="3">
    <source>
        <dbReference type="ARBA" id="ARBA00023163"/>
    </source>
</evidence>
<dbReference type="Gene3D" id="1.10.260.40">
    <property type="entry name" value="lambda repressor-like DNA-binding domains"/>
    <property type="match status" value="1"/>
</dbReference>
<dbReference type="SUPFAM" id="SSF53822">
    <property type="entry name" value="Periplasmic binding protein-like I"/>
    <property type="match status" value="1"/>
</dbReference>
<dbReference type="Pfam" id="PF13377">
    <property type="entry name" value="Peripla_BP_3"/>
    <property type="match status" value="1"/>
</dbReference>
<keyword evidence="3" id="KW-0804">Transcription</keyword>
<evidence type="ECO:0000256" key="2">
    <source>
        <dbReference type="ARBA" id="ARBA00023125"/>
    </source>
</evidence>
<dbReference type="PROSITE" id="PS50943">
    <property type="entry name" value="HTH_CROC1"/>
    <property type="match status" value="1"/>
</dbReference>
<dbReference type="InterPro" id="IPR028082">
    <property type="entry name" value="Peripla_BP_I"/>
</dbReference>
<dbReference type="PROSITE" id="PS00356">
    <property type="entry name" value="HTH_LACI_1"/>
    <property type="match status" value="1"/>
</dbReference>
<gene>
    <name evidence="6" type="ORF">DEJ46_00435</name>
</gene>
<organism evidence="6 7">
    <name type="scientific">Streptomyces venezuelae</name>
    <dbReference type="NCBI Taxonomy" id="54571"/>
    <lineage>
        <taxon>Bacteria</taxon>
        <taxon>Bacillati</taxon>
        <taxon>Actinomycetota</taxon>
        <taxon>Actinomycetes</taxon>
        <taxon>Kitasatosporales</taxon>
        <taxon>Streptomycetaceae</taxon>
        <taxon>Streptomyces</taxon>
    </lineage>
</organism>
<evidence type="ECO:0000313" key="6">
    <source>
        <dbReference type="EMBL" id="QES17756.1"/>
    </source>
</evidence>
<dbReference type="CDD" id="cd06267">
    <property type="entry name" value="PBP1_LacI_sugar_binding-like"/>
    <property type="match status" value="1"/>
</dbReference>
<accession>A0A5P2AIF7</accession>
<dbReference type="PANTHER" id="PTHR30146">
    <property type="entry name" value="LACI-RELATED TRANSCRIPTIONAL REPRESSOR"/>
    <property type="match status" value="1"/>
</dbReference>